<comment type="caution">
    <text evidence="2">The sequence shown here is derived from an EMBL/GenBank/DDBJ whole genome shotgun (WGS) entry which is preliminary data.</text>
</comment>
<name>A0A9W6YBQ5_9STRA</name>
<dbReference type="EMBL" id="BSXT01006715">
    <property type="protein sequence ID" value="GMF62886.1"/>
    <property type="molecule type" value="Genomic_DNA"/>
</dbReference>
<gene>
    <name evidence="2" type="ORF">Pfra01_002743900</name>
</gene>
<sequence length="73" mass="8022">MAPALRNPPLSSEKSQDDNMLAIPHEIKHAIKAEAAPTKQDWVRTKGGSSSKREKAACQSPDQQGIYHEARGR</sequence>
<protein>
    <submittedName>
        <fullName evidence="2">Unnamed protein product</fullName>
    </submittedName>
</protein>
<dbReference type="AlphaFoldDB" id="A0A9W6YBQ5"/>
<proteinExistence type="predicted"/>
<organism evidence="2 3">
    <name type="scientific">Phytophthora fragariaefolia</name>
    <dbReference type="NCBI Taxonomy" id="1490495"/>
    <lineage>
        <taxon>Eukaryota</taxon>
        <taxon>Sar</taxon>
        <taxon>Stramenopiles</taxon>
        <taxon>Oomycota</taxon>
        <taxon>Peronosporomycetes</taxon>
        <taxon>Peronosporales</taxon>
        <taxon>Peronosporaceae</taxon>
        <taxon>Phytophthora</taxon>
    </lineage>
</organism>
<keyword evidence="3" id="KW-1185">Reference proteome</keyword>
<evidence type="ECO:0000313" key="2">
    <source>
        <dbReference type="EMBL" id="GMF62886.1"/>
    </source>
</evidence>
<reference evidence="2" key="1">
    <citation type="submission" date="2023-04" db="EMBL/GenBank/DDBJ databases">
        <title>Phytophthora fragariaefolia NBRC 109709.</title>
        <authorList>
            <person name="Ichikawa N."/>
            <person name="Sato H."/>
            <person name="Tonouchi N."/>
        </authorList>
    </citation>
    <scope>NUCLEOTIDE SEQUENCE</scope>
    <source>
        <strain evidence="2">NBRC 109709</strain>
    </source>
</reference>
<accession>A0A9W6YBQ5</accession>
<evidence type="ECO:0000313" key="3">
    <source>
        <dbReference type="Proteomes" id="UP001165121"/>
    </source>
</evidence>
<feature type="region of interest" description="Disordered" evidence="1">
    <location>
        <begin position="31"/>
        <end position="73"/>
    </location>
</feature>
<dbReference type="Proteomes" id="UP001165121">
    <property type="component" value="Unassembled WGS sequence"/>
</dbReference>
<evidence type="ECO:0000256" key="1">
    <source>
        <dbReference type="SAM" id="MobiDB-lite"/>
    </source>
</evidence>